<dbReference type="PANTHER" id="PTHR13639:SF2">
    <property type="entry name" value="CYTOCHROME C OXIDASE ASSEMBLY FACTOR 4 HOMOLOG, MITOCHONDRIAL"/>
    <property type="match status" value="1"/>
</dbReference>
<gene>
    <name evidence="2" type="ORF">NXF25_010993</name>
</gene>
<dbReference type="InterPro" id="IPR039870">
    <property type="entry name" value="Coa4-like"/>
</dbReference>
<name>A0AAW1BL00_CROAD</name>
<dbReference type="GO" id="GO:0033617">
    <property type="term" value="P:mitochondrial respiratory chain complex IV assembly"/>
    <property type="evidence" value="ECO:0007669"/>
    <property type="project" value="InterPro"/>
</dbReference>
<dbReference type="AlphaFoldDB" id="A0AAW1BL00"/>
<evidence type="ECO:0000256" key="1">
    <source>
        <dbReference type="SAM" id="MobiDB-lite"/>
    </source>
</evidence>
<feature type="compositionally biased region" description="Acidic residues" evidence="1">
    <location>
        <begin position="16"/>
        <end position="25"/>
    </location>
</feature>
<accession>A0AAW1BL00</accession>
<dbReference type="GO" id="GO:0005758">
    <property type="term" value="C:mitochondrial intermembrane space"/>
    <property type="evidence" value="ECO:0007669"/>
    <property type="project" value="InterPro"/>
</dbReference>
<protein>
    <submittedName>
        <fullName evidence="2">Cytochrome c oxidase assembly factor 4 mitochondrial like</fullName>
    </submittedName>
</protein>
<organism evidence="2 3">
    <name type="scientific">Crotalus adamanteus</name>
    <name type="common">Eastern diamondback rattlesnake</name>
    <dbReference type="NCBI Taxonomy" id="8729"/>
    <lineage>
        <taxon>Eukaryota</taxon>
        <taxon>Metazoa</taxon>
        <taxon>Chordata</taxon>
        <taxon>Craniata</taxon>
        <taxon>Vertebrata</taxon>
        <taxon>Euteleostomi</taxon>
        <taxon>Lepidosauria</taxon>
        <taxon>Squamata</taxon>
        <taxon>Bifurcata</taxon>
        <taxon>Unidentata</taxon>
        <taxon>Episquamata</taxon>
        <taxon>Toxicofera</taxon>
        <taxon>Serpentes</taxon>
        <taxon>Colubroidea</taxon>
        <taxon>Viperidae</taxon>
        <taxon>Crotalinae</taxon>
        <taxon>Crotalus</taxon>
    </lineage>
</organism>
<comment type="caution">
    <text evidence="2">The sequence shown here is derived from an EMBL/GenBank/DDBJ whole genome shotgun (WGS) entry which is preliminary data.</text>
</comment>
<evidence type="ECO:0000313" key="2">
    <source>
        <dbReference type="EMBL" id="KAK9402637.1"/>
    </source>
</evidence>
<keyword evidence="3" id="KW-1185">Reference proteome</keyword>
<reference evidence="2 3" key="1">
    <citation type="journal article" date="2024" name="Proc. Natl. Acad. Sci. U.S.A.">
        <title>The genetic regulatory architecture and epigenomic basis for age-related changes in rattlesnake venom.</title>
        <authorList>
            <person name="Hogan M.P."/>
            <person name="Holding M.L."/>
            <person name="Nystrom G.S."/>
            <person name="Colston T.J."/>
            <person name="Bartlett D.A."/>
            <person name="Mason A.J."/>
            <person name="Ellsworth S.A."/>
            <person name="Rautsaw R.M."/>
            <person name="Lawrence K.C."/>
            <person name="Strickland J.L."/>
            <person name="He B."/>
            <person name="Fraser P."/>
            <person name="Margres M.J."/>
            <person name="Gilbert D.M."/>
            <person name="Gibbs H.L."/>
            <person name="Parkinson C.L."/>
            <person name="Rokyta D.R."/>
        </authorList>
    </citation>
    <scope>NUCLEOTIDE SEQUENCE [LARGE SCALE GENOMIC DNA]</scope>
    <source>
        <strain evidence="2">DRR0105</strain>
    </source>
</reference>
<dbReference type="EMBL" id="JAOTOJ010000004">
    <property type="protein sequence ID" value="KAK9402637.1"/>
    <property type="molecule type" value="Genomic_DNA"/>
</dbReference>
<dbReference type="Proteomes" id="UP001474421">
    <property type="component" value="Unassembled WGS sequence"/>
</dbReference>
<sequence length="88" mass="10660">MSGHSWSQKTKAKKEEEEEEEEVDPFDQMIQRTGCAAFHYTVMECMAEHQDWRKCQEPVQRFRTCMAEHQKRRAEEMRERQERHQAAS</sequence>
<feature type="region of interest" description="Disordered" evidence="1">
    <location>
        <begin position="1"/>
        <end position="28"/>
    </location>
</feature>
<dbReference type="PANTHER" id="PTHR13639">
    <property type="entry name" value="CYTOCHROME C OXIDASE ASSEMBLY FACTOR 4 HOMOLOG, MITOCHONDRIAL"/>
    <property type="match status" value="1"/>
</dbReference>
<evidence type="ECO:0000313" key="3">
    <source>
        <dbReference type="Proteomes" id="UP001474421"/>
    </source>
</evidence>
<proteinExistence type="predicted"/>